<dbReference type="InterPro" id="IPR039315">
    <property type="entry name" value="CheW"/>
</dbReference>
<dbReference type="InterPro" id="IPR002545">
    <property type="entry name" value="CheW-lke_dom"/>
</dbReference>
<evidence type="ECO:0000259" key="1">
    <source>
        <dbReference type="PROSITE" id="PS50851"/>
    </source>
</evidence>
<reference evidence="2 3" key="1">
    <citation type="submission" date="2016-10" db="EMBL/GenBank/DDBJ databases">
        <authorList>
            <person name="de Groot N.N."/>
        </authorList>
    </citation>
    <scope>NUCLEOTIDE SEQUENCE [LARGE SCALE GENOMIC DNA]</scope>
    <source>
        <strain evidence="2 3">ASO4-2</strain>
    </source>
</reference>
<organism evidence="2 3">
    <name type="scientific">Desulfonatronum thiosulfatophilum</name>
    <dbReference type="NCBI Taxonomy" id="617002"/>
    <lineage>
        <taxon>Bacteria</taxon>
        <taxon>Pseudomonadati</taxon>
        <taxon>Thermodesulfobacteriota</taxon>
        <taxon>Desulfovibrionia</taxon>
        <taxon>Desulfovibrionales</taxon>
        <taxon>Desulfonatronaceae</taxon>
        <taxon>Desulfonatronum</taxon>
    </lineage>
</organism>
<dbReference type="Gene3D" id="2.40.50.180">
    <property type="entry name" value="CheA-289, Domain 4"/>
    <property type="match status" value="1"/>
</dbReference>
<dbReference type="PANTHER" id="PTHR22617:SF23">
    <property type="entry name" value="CHEMOTAXIS PROTEIN CHEW"/>
    <property type="match status" value="1"/>
</dbReference>
<dbReference type="GO" id="GO:0005829">
    <property type="term" value="C:cytosol"/>
    <property type="evidence" value="ECO:0007669"/>
    <property type="project" value="TreeGrafter"/>
</dbReference>
<evidence type="ECO:0000313" key="2">
    <source>
        <dbReference type="EMBL" id="SDB01844.1"/>
    </source>
</evidence>
<gene>
    <name evidence="2" type="ORF">SAMN05660653_00032</name>
</gene>
<dbReference type="GO" id="GO:0007165">
    <property type="term" value="P:signal transduction"/>
    <property type="evidence" value="ECO:0007669"/>
    <property type="project" value="InterPro"/>
</dbReference>
<name>A0A1G6A076_9BACT</name>
<dbReference type="SMART" id="SM00260">
    <property type="entry name" value="CheW"/>
    <property type="match status" value="1"/>
</dbReference>
<keyword evidence="3" id="KW-1185">Reference proteome</keyword>
<dbReference type="PROSITE" id="PS50851">
    <property type="entry name" value="CHEW"/>
    <property type="match status" value="1"/>
</dbReference>
<accession>A0A1G6A076</accession>
<dbReference type="Pfam" id="PF01584">
    <property type="entry name" value="CheW"/>
    <property type="match status" value="1"/>
</dbReference>
<feature type="domain" description="CheW-like" evidence="1">
    <location>
        <begin position="48"/>
        <end position="191"/>
    </location>
</feature>
<sequence>MTLLDEQLGADRTNPMVERTLEQKRRILRHRARLLARSTTRASDPEQNLNFVEFLLSGERYAVESVHVREVLVPSDITPVPCTPQHIHGIINVRGKIISVMDLRVLFGLPHNGPSPKDKVLILTSENMEFGILAEELVGAETAALDAVHPPPSTMQDGRGTYLRGIIGTDLILLDAVKLLSDPTLLVNEES</sequence>
<dbReference type="OrthoDB" id="9790406at2"/>
<dbReference type="GO" id="GO:0006935">
    <property type="term" value="P:chemotaxis"/>
    <property type="evidence" value="ECO:0007669"/>
    <property type="project" value="InterPro"/>
</dbReference>
<dbReference type="RefSeq" id="WP_092116009.1">
    <property type="nucleotide sequence ID" value="NZ_FMXO01000001.1"/>
</dbReference>
<dbReference type="Proteomes" id="UP000198771">
    <property type="component" value="Unassembled WGS sequence"/>
</dbReference>
<dbReference type="STRING" id="617002.SAMN05660653_00032"/>
<protein>
    <submittedName>
        <fullName evidence="2">Purine-binding chemotaxis protein CheW</fullName>
    </submittedName>
</protein>
<dbReference type="Gene3D" id="2.30.30.40">
    <property type="entry name" value="SH3 Domains"/>
    <property type="match status" value="1"/>
</dbReference>
<dbReference type="EMBL" id="FMXO01000001">
    <property type="protein sequence ID" value="SDB01844.1"/>
    <property type="molecule type" value="Genomic_DNA"/>
</dbReference>
<dbReference type="AlphaFoldDB" id="A0A1G6A076"/>
<evidence type="ECO:0000313" key="3">
    <source>
        <dbReference type="Proteomes" id="UP000198771"/>
    </source>
</evidence>
<dbReference type="SUPFAM" id="SSF50341">
    <property type="entry name" value="CheW-like"/>
    <property type="match status" value="1"/>
</dbReference>
<proteinExistence type="predicted"/>
<dbReference type="InterPro" id="IPR036061">
    <property type="entry name" value="CheW-like_dom_sf"/>
</dbReference>
<dbReference type="PANTHER" id="PTHR22617">
    <property type="entry name" value="CHEMOTAXIS SENSOR HISTIDINE KINASE-RELATED"/>
    <property type="match status" value="1"/>
</dbReference>